<reference evidence="1" key="1">
    <citation type="submission" date="2018-11" db="EMBL/GenBank/DDBJ databases">
        <authorList>
            <person name="Alioto T."/>
            <person name="Alioto T."/>
        </authorList>
    </citation>
    <scope>NUCLEOTIDE SEQUENCE</scope>
</reference>
<feature type="non-terminal residue" evidence="1">
    <location>
        <position position="119"/>
    </location>
</feature>
<sequence length="119" mass="14086">MSNIKKQIKTFMQSVHEAQIRDQTRLNKSYKETVEHFKTQSDNETDIYGDQMNTLLEYLSSKIKLFTEAEKKRESVKESMQFTLDREQKRLNSSFDQIVTNFKITSSKTLQVIIVNQQK</sequence>
<comment type="caution">
    <text evidence="1">The sequence shown here is derived from an EMBL/GenBank/DDBJ whole genome shotgun (WGS) entry which is preliminary data.</text>
</comment>
<organism evidence="1 2">
    <name type="scientific">Mytilus galloprovincialis</name>
    <name type="common">Mediterranean mussel</name>
    <dbReference type="NCBI Taxonomy" id="29158"/>
    <lineage>
        <taxon>Eukaryota</taxon>
        <taxon>Metazoa</taxon>
        <taxon>Spiralia</taxon>
        <taxon>Lophotrochozoa</taxon>
        <taxon>Mollusca</taxon>
        <taxon>Bivalvia</taxon>
        <taxon>Autobranchia</taxon>
        <taxon>Pteriomorphia</taxon>
        <taxon>Mytilida</taxon>
        <taxon>Mytiloidea</taxon>
        <taxon>Mytilidae</taxon>
        <taxon>Mytilinae</taxon>
        <taxon>Mytilus</taxon>
    </lineage>
</organism>
<dbReference type="AlphaFoldDB" id="A0A8B6CXJ3"/>
<name>A0A8B6CXJ3_MYTGA</name>
<dbReference type="Proteomes" id="UP000596742">
    <property type="component" value="Unassembled WGS sequence"/>
</dbReference>
<protein>
    <submittedName>
        <fullName evidence="1">Uncharacterized protein</fullName>
    </submittedName>
</protein>
<proteinExistence type="predicted"/>
<keyword evidence="2" id="KW-1185">Reference proteome</keyword>
<gene>
    <name evidence="1" type="ORF">MGAL_10B059640</name>
</gene>
<evidence type="ECO:0000313" key="2">
    <source>
        <dbReference type="Proteomes" id="UP000596742"/>
    </source>
</evidence>
<accession>A0A8B6CXJ3</accession>
<dbReference type="OrthoDB" id="10417678at2759"/>
<dbReference type="EMBL" id="UYJE01002472">
    <property type="protein sequence ID" value="VDI11040.1"/>
    <property type="molecule type" value="Genomic_DNA"/>
</dbReference>
<evidence type="ECO:0000313" key="1">
    <source>
        <dbReference type="EMBL" id="VDI11040.1"/>
    </source>
</evidence>